<dbReference type="Proteomes" id="UP000270343">
    <property type="component" value="Unassembled WGS sequence"/>
</dbReference>
<comment type="caution">
    <text evidence="2">The sequence shown here is derived from an EMBL/GenBank/DDBJ whole genome shotgun (WGS) entry which is preliminary data.</text>
</comment>
<feature type="transmembrane region" description="Helical" evidence="1">
    <location>
        <begin position="44"/>
        <end position="63"/>
    </location>
</feature>
<keyword evidence="1" id="KW-0812">Transmembrane</keyword>
<evidence type="ECO:0000313" key="3">
    <source>
        <dbReference type="Proteomes" id="UP000270343"/>
    </source>
</evidence>
<keyword evidence="3" id="KW-1185">Reference proteome</keyword>
<dbReference type="AlphaFoldDB" id="A0A3B0BLS5"/>
<proteinExistence type="predicted"/>
<protein>
    <submittedName>
        <fullName evidence="2">Uncharacterized protein</fullName>
    </submittedName>
</protein>
<reference evidence="2 3" key="1">
    <citation type="journal article" date="2015" name="Antonie Van Leeuwenhoek">
        <title>Streptomyces klenkii sp. nov., isolated from deep marine sediment.</title>
        <authorList>
            <person name="Veyisoglu A."/>
            <person name="Sahin N."/>
        </authorList>
    </citation>
    <scope>NUCLEOTIDE SEQUENCE [LARGE SCALE GENOMIC DNA]</scope>
    <source>
        <strain evidence="2 3">KCTC 29202</strain>
    </source>
</reference>
<dbReference type="EMBL" id="RBAM01000005">
    <property type="protein sequence ID" value="RKN72526.1"/>
    <property type="molecule type" value="Genomic_DNA"/>
</dbReference>
<accession>A0A3B0BLS5</accession>
<keyword evidence="1" id="KW-1133">Transmembrane helix</keyword>
<evidence type="ECO:0000256" key="1">
    <source>
        <dbReference type="SAM" id="Phobius"/>
    </source>
</evidence>
<name>A0A3B0BLS5_9ACTN</name>
<keyword evidence="1" id="KW-0472">Membrane</keyword>
<dbReference type="RefSeq" id="WP_120755673.1">
    <property type="nucleotide sequence ID" value="NZ_RBAM01000005.1"/>
</dbReference>
<organism evidence="2 3">
    <name type="scientific">Streptomyces klenkii</name>
    <dbReference type="NCBI Taxonomy" id="1420899"/>
    <lineage>
        <taxon>Bacteria</taxon>
        <taxon>Bacillati</taxon>
        <taxon>Actinomycetota</taxon>
        <taxon>Actinomycetes</taxon>
        <taxon>Kitasatosporales</taxon>
        <taxon>Streptomycetaceae</taxon>
        <taxon>Streptomyces</taxon>
    </lineage>
</organism>
<feature type="transmembrane region" description="Helical" evidence="1">
    <location>
        <begin position="15"/>
        <end position="37"/>
    </location>
</feature>
<evidence type="ECO:0000313" key="2">
    <source>
        <dbReference type="EMBL" id="RKN72526.1"/>
    </source>
</evidence>
<sequence>MIDSSRPAAAPQSSLAYTALGLLLCAIALITLALGFADSLGTPAFLALIGAELLLIVVIGALFSTVQAQSTAAADAAEQKKRDEATLDALEPLRGGEQR</sequence>
<gene>
    <name evidence="2" type="ORF">D7231_13535</name>
</gene>